<evidence type="ECO:0000256" key="5">
    <source>
        <dbReference type="ARBA" id="ARBA00022862"/>
    </source>
</evidence>
<sequence length="152" mass="16582">MGLSVGDIAPDFCLESSGGGVVSSNDLRGQCFVLYFYPKDFTSVCTAEACSFRDQFADLRDLDVTVFGVSRDDLDTHRKFKEEYDLPFELLSDPDGKTAKAYGARVPLLGVTKRVTYLVNGEGRIAAVHEEMFGDASHVNAVLSALSKGEVR</sequence>
<evidence type="ECO:0000256" key="9">
    <source>
        <dbReference type="ARBA" id="ARBA00032824"/>
    </source>
</evidence>
<dbReference type="PANTHER" id="PTHR42801">
    <property type="entry name" value="THIOREDOXIN-DEPENDENT PEROXIDE REDUCTASE"/>
    <property type="match status" value="1"/>
</dbReference>
<dbReference type="Gene3D" id="3.40.30.10">
    <property type="entry name" value="Glutaredoxin"/>
    <property type="match status" value="1"/>
</dbReference>
<reference evidence="15" key="1">
    <citation type="submission" date="2021-01" db="EMBL/GenBank/DDBJ databases">
        <title>Modified the classification status of verrucomicrobia.</title>
        <authorList>
            <person name="Feng X."/>
        </authorList>
    </citation>
    <scope>NUCLEOTIDE SEQUENCE</scope>
    <source>
        <strain evidence="15">KCTC 13126</strain>
    </source>
</reference>
<gene>
    <name evidence="15" type="ORF">JIN87_08475</name>
</gene>
<accession>A0A934RX89</accession>
<evidence type="ECO:0000256" key="13">
    <source>
        <dbReference type="PIRSR" id="PIRSR000239-1"/>
    </source>
</evidence>
<name>A0A934RX89_9BACT</name>
<dbReference type="FunFam" id="3.40.30.10:FF:000007">
    <property type="entry name" value="Thioredoxin-dependent thiol peroxidase"/>
    <property type="match status" value="1"/>
</dbReference>
<comment type="caution">
    <text evidence="15">The sequence shown here is derived from an EMBL/GenBank/DDBJ whole genome shotgun (WGS) entry which is preliminary data.</text>
</comment>
<keyword evidence="4" id="KW-0575">Peroxidase</keyword>
<dbReference type="SUPFAM" id="SSF52833">
    <property type="entry name" value="Thioredoxin-like"/>
    <property type="match status" value="1"/>
</dbReference>
<dbReference type="InterPro" id="IPR013766">
    <property type="entry name" value="Thioredoxin_domain"/>
</dbReference>
<dbReference type="AlphaFoldDB" id="A0A934RX89"/>
<dbReference type="PROSITE" id="PS51352">
    <property type="entry name" value="THIOREDOXIN_2"/>
    <property type="match status" value="1"/>
</dbReference>
<evidence type="ECO:0000256" key="8">
    <source>
        <dbReference type="ARBA" id="ARBA00023284"/>
    </source>
</evidence>
<evidence type="ECO:0000259" key="14">
    <source>
        <dbReference type="PROSITE" id="PS51352"/>
    </source>
</evidence>
<evidence type="ECO:0000256" key="7">
    <source>
        <dbReference type="ARBA" id="ARBA00023157"/>
    </source>
</evidence>
<comment type="catalytic activity">
    <reaction evidence="12">
        <text>a hydroperoxide + [thioredoxin]-dithiol = an alcohol + [thioredoxin]-disulfide + H2O</text>
        <dbReference type="Rhea" id="RHEA:62620"/>
        <dbReference type="Rhea" id="RHEA-COMP:10698"/>
        <dbReference type="Rhea" id="RHEA-COMP:10700"/>
        <dbReference type="ChEBI" id="CHEBI:15377"/>
        <dbReference type="ChEBI" id="CHEBI:29950"/>
        <dbReference type="ChEBI" id="CHEBI:30879"/>
        <dbReference type="ChEBI" id="CHEBI:35924"/>
        <dbReference type="ChEBI" id="CHEBI:50058"/>
        <dbReference type="EC" id="1.11.1.24"/>
    </reaction>
</comment>
<evidence type="ECO:0000256" key="10">
    <source>
        <dbReference type="ARBA" id="ARBA00038489"/>
    </source>
</evidence>
<dbReference type="CDD" id="cd03017">
    <property type="entry name" value="PRX_BCP"/>
    <property type="match status" value="1"/>
</dbReference>
<dbReference type="GO" id="GO:0008379">
    <property type="term" value="F:thioredoxin peroxidase activity"/>
    <property type="evidence" value="ECO:0007669"/>
    <property type="project" value="TreeGrafter"/>
</dbReference>
<dbReference type="EC" id="1.11.1.24" evidence="3"/>
<evidence type="ECO:0000256" key="2">
    <source>
        <dbReference type="ARBA" id="ARBA00011245"/>
    </source>
</evidence>
<dbReference type="PIRSF" id="PIRSF000239">
    <property type="entry name" value="AHPC"/>
    <property type="match status" value="1"/>
</dbReference>
<dbReference type="EMBL" id="JAENIL010000013">
    <property type="protein sequence ID" value="MBK1876899.1"/>
    <property type="molecule type" value="Genomic_DNA"/>
</dbReference>
<keyword evidence="6" id="KW-0560">Oxidoreductase</keyword>
<evidence type="ECO:0000256" key="4">
    <source>
        <dbReference type="ARBA" id="ARBA00022559"/>
    </source>
</evidence>
<evidence type="ECO:0000256" key="11">
    <source>
        <dbReference type="ARBA" id="ARBA00042639"/>
    </source>
</evidence>
<feature type="domain" description="Thioredoxin" evidence="14">
    <location>
        <begin position="3"/>
        <end position="151"/>
    </location>
</feature>
<keyword evidence="8" id="KW-0676">Redox-active center</keyword>
<dbReference type="GO" id="GO:0034599">
    <property type="term" value="P:cellular response to oxidative stress"/>
    <property type="evidence" value="ECO:0007669"/>
    <property type="project" value="TreeGrafter"/>
</dbReference>
<protein>
    <recommendedName>
        <fullName evidence="3">thioredoxin-dependent peroxiredoxin</fullName>
        <ecNumber evidence="3">1.11.1.24</ecNumber>
    </recommendedName>
    <alternativeName>
        <fullName evidence="9">Thioredoxin peroxidase</fullName>
    </alternativeName>
    <alternativeName>
        <fullName evidence="11">Thioredoxin-dependent peroxiredoxin Bcp</fullName>
    </alternativeName>
</protein>
<evidence type="ECO:0000256" key="3">
    <source>
        <dbReference type="ARBA" id="ARBA00013017"/>
    </source>
</evidence>
<dbReference type="InterPro" id="IPR000866">
    <property type="entry name" value="AhpC/TSA"/>
</dbReference>
<dbReference type="GO" id="GO:0045454">
    <property type="term" value="P:cell redox homeostasis"/>
    <property type="evidence" value="ECO:0007669"/>
    <property type="project" value="TreeGrafter"/>
</dbReference>
<dbReference type="GO" id="GO:0005737">
    <property type="term" value="C:cytoplasm"/>
    <property type="evidence" value="ECO:0007669"/>
    <property type="project" value="TreeGrafter"/>
</dbReference>
<evidence type="ECO:0000313" key="16">
    <source>
        <dbReference type="Proteomes" id="UP000617628"/>
    </source>
</evidence>
<keyword evidence="16" id="KW-1185">Reference proteome</keyword>
<dbReference type="Pfam" id="PF00578">
    <property type="entry name" value="AhpC-TSA"/>
    <property type="match status" value="1"/>
</dbReference>
<evidence type="ECO:0000256" key="12">
    <source>
        <dbReference type="ARBA" id="ARBA00049091"/>
    </source>
</evidence>
<dbReference type="PANTHER" id="PTHR42801:SF4">
    <property type="entry name" value="AHPC_TSA FAMILY PROTEIN"/>
    <property type="match status" value="1"/>
</dbReference>
<dbReference type="InterPro" id="IPR024706">
    <property type="entry name" value="Peroxiredoxin_AhpC-typ"/>
</dbReference>
<feature type="active site" description="Cysteine sulfenic acid (-SOH) intermediate; for peroxidase activity" evidence="13">
    <location>
        <position position="45"/>
    </location>
</feature>
<dbReference type="Proteomes" id="UP000617628">
    <property type="component" value="Unassembled WGS sequence"/>
</dbReference>
<proteinExistence type="inferred from homology"/>
<evidence type="ECO:0000313" key="15">
    <source>
        <dbReference type="EMBL" id="MBK1876899.1"/>
    </source>
</evidence>
<keyword evidence="5" id="KW-0049">Antioxidant</keyword>
<comment type="similarity">
    <text evidence="10">Belongs to the peroxiredoxin family. BCP/PrxQ subfamily.</text>
</comment>
<comment type="function">
    <text evidence="1">Thiol-specific peroxidase that catalyzes the reduction of hydrogen peroxide and organic hydroperoxides to water and alcohols, respectively. Plays a role in cell protection against oxidative stress by detoxifying peroxides and as sensor of hydrogen peroxide-mediated signaling events.</text>
</comment>
<dbReference type="InterPro" id="IPR050924">
    <property type="entry name" value="Peroxiredoxin_BCP/PrxQ"/>
</dbReference>
<organism evidence="15 16">
    <name type="scientific">Pelagicoccus mobilis</name>
    <dbReference type="NCBI Taxonomy" id="415221"/>
    <lineage>
        <taxon>Bacteria</taxon>
        <taxon>Pseudomonadati</taxon>
        <taxon>Verrucomicrobiota</taxon>
        <taxon>Opitutia</taxon>
        <taxon>Puniceicoccales</taxon>
        <taxon>Pelagicoccaceae</taxon>
        <taxon>Pelagicoccus</taxon>
    </lineage>
</organism>
<comment type="subunit">
    <text evidence="2">Monomer.</text>
</comment>
<keyword evidence="7" id="KW-1015">Disulfide bond</keyword>
<dbReference type="InterPro" id="IPR036249">
    <property type="entry name" value="Thioredoxin-like_sf"/>
</dbReference>
<evidence type="ECO:0000256" key="6">
    <source>
        <dbReference type="ARBA" id="ARBA00023002"/>
    </source>
</evidence>
<dbReference type="RefSeq" id="WP_200355116.1">
    <property type="nucleotide sequence ID" value="NZ_JAENIL010000013.1"/>
</dbReference>
<evidence type="ECO:0000256" key="1">
    <source>
        <dbReference type="ARBA" id="ARBA00003330"/>
    </source>
</evidence>